<comment type="caution">
    <text evidence="1">The sequence shown here is derived from an EMBL/GenBank/DDBJ whole genome shotgun (WGS) entry which is preliminary data.</text>
</comment>
<name>A0A392REV8_9FABA</name>
<accession>A0A392REV8</accession>
<organism evidence="1 2">
    <name type="scientific">Trifolium medium</name>
    <dbReference type="NCBI Taxonomy" id="97028"/>
    <lineage>
        <taxon>Eukaryota</taxon>
        <taxon>Viridiplantae</taxon>
        <taxon>Streptophyta</taxon>
        <taxon>Embryophyta</taxon>
        <taxon>Tracheophyta</taxon>
        <taxon>Spermatophyta</taxon>
        <taxon>Magnoliopsida</taxon>
        <taxon>eudicotyledons</taxon>
        <taxon>Gunneridae</taxon>
        <taxon>Pentapetalae</taxon>
        <taxon>rosids</taxon>
        <taxon>fabids</taxon>
        <taxon>Fabales</taxon>
        <taxon>Fabaceae</taxon>
        <taxon>Papilionoideae</taxon>
        <taxon>50 kb inversion clade</taxon>
        <taxon>NPAAA clade</taxon>
        <taxon>Hologalegina</taxon>
        <taxon>IRL clade</taxon>
        <taxon>Trifolieae</taxon>
        <taxon>Trifolium</taxon>
    </lineage>
</organism>
<keyword evidence="1" id="KW-0548">Nucleotidyltransferase</keyword>
<protein>
    <submittedName>
        <fullName evidence="1">RNA-directed DNA polymerase (Reverse transcriptase)</fullName>
    </submittedName>
</protein>
<evidence type="ECO:0000313" key="1">
    <source>
        <dbReference type="EMBL" id="MCI35163.1"/>
    </source>
</evidence>
<keyword evidence="1" id="KW-0808">Transferase</keyword>
<keyword evidence="1" id="KW-0695">RNA-directed DNA polymerase</keyword>
<dbReference type="Proteomes" id="UP000265520">
    <property type="component" value="Unassembled WGS sequence"/>
</dbReference>
<keyword evidence="2" id="KW-1185">Reference proteome</keyword>
<dbReference type="GO" id="GO:0003964">
    <property type="term" value="F:RNA-directed DNA polymerase activity"/>
    <property type="evidence" value="ECO:0007669"/>
    <property type="project" value="UniProtKB-KW"/>
</dbReference>
<sequence>VRATIVEYFKAHFSEISIDRPTLDGIEFSELSLEEVVVLSQPFCIKEIEVVVASSDGNKSPGSRRI</sequence>
<evidence type="ECO:0000313" key="2">
    <source>
        <dbReference type="Proteomes" id="UP000265520"/>
    </source>
</evidence>
<dbReference type="AlphaFoldDB" id="A0A392REV8"/>
<reference evidence="1 2" key="1">
    <citation type="journal article" date="2018" name="Front. Plant Sci.">
        <title>Red Clover (Trifolium pratense) and Zigzag Clover (T. medium) - A Picture of Genomic Similarities and Differences.</title>
        <authorList>
            <person name="Dluhosova J."/>
            <person name="Istvanek J."/>
            <person name="Nedelnik J."/>
            <person name="Repkova J."/>
        </authorList>
    </citation>
    <scope>NUCLEOTIDE SEQUENCE [LARGE SCALE GENOMIC DNA]</scope>
    <source>
        <strain evidence="2">cv. 10/8</strain>
        <tissue evidence="1">Leaf</tissue>
    </source>
</reference>
<proteinExistence type="predicted"/>
<dbReference type="EMBL" id="LXQA010220826">
    <property type="protein sequence ID" value="MCI35163.1"/>
    <property type="molecule type" value="Genomic_DNA"/>
</dbReference>
<feature type="non-terminal residue" evidence="1">
    <location>
        <position position="1"/>
    </location>
</feature>